<feature type="compositionally biased region" description="Low complexity" evidence="8">
    <location>
        <begin position="1"/>
        <end position="13"/>
    </location>
</feature>
<keyword evidence="4 7" id="KW-0812">Transmembrane</keyword>
<gene>
    <name evidence="11" type="primary">mscS_1</name>
    <name evidence="11" type="ORF">NCTC10293_02435</name>
</gene>
<name>A0A378R9U2_9GAMM</name>
<dbReference type="PANTHER" id="PTHR30221">
    <property type="entry name" value="SMALL-CONDUCTANCE MECHANOSENSITIVE CHANNEL"/>
    <property type="match status" value="1"/>
</dbReference>
<dbReference type="PANTHER" id="PTHR30221:SF1">
    <property type="entry name" value="SMALL-CONDUCTANCE MECHANOSENSITIVE CHANNEL"/>
    <property type="match status" value="1"/>
</dbReference>
<dbReference type="GO" id="GO:0005886">
    <property type="term" value="C:plasma membrane"/>
    <property type="evidence" value="ECO:0007669"/>
    <property type="project" value="UniProtKB-SubCell"/>
</dbReference>
<dbReference type="InterPro" id="IPR006685">
    <property type="entry name" value="MscS_channel_2nd"/>
</dbReference>
<dbReference type="AlphaFoldDB" id="A0A378R9U2"/>
<dbReference type="OrthoDB" id="9809206at2"/>
<reference evidence="11 12" key="1">
    <citation type="submission" date="2018-06" db="EMBL/GenBank/DDBJ databases">
        <authorList>
            <consortium name="Pathogen Informatics"/>
            <person name="Doyle S."/>
        </authorList>
    </citation>
    <scope>NUCLEOTIDE SEQUENCE [LARGE SCALE GENOMIC DNA]</scope>
    <source>
        <strain evidence="11 12">NCTC10293</strain>
    </source>
</reference>
<dbReference type="InterPro" id="IPR045275">
    <property type="entry name" value="MscS_archaea/bacteria_type"/>
</dbReference>
<dbReference type="Gene3D" id="1.10.287.1260">
    <property type="match status" value="1"/>
</dbReference>
<dbReference type="InterPro" id="IPR011014">
    <property type="entry name" value="MscS_channel_TM-2"/>
</dbReference>
<keyword evidence="7" id="KW-0406">Ion transport</keyword>
<dbReference type="GO" id="GO:0008381">
    <property type="term" value="F:mechanosensitive monoatomic ion channel activity"/>
    <property type="evidence" value="ECO:0007669"/>
    <property type="project" value="InterPro"/>
</dbReference>
<dbReference type="Proteomes" id="UP000255279">
    <property type="component" value="Unassembled WGS sequence"/>
</dbReference>
<evidence type="ECO:0000256" key="8">
    <source>
        <dbReference type="SAM" id="MobiDB-lite"/>
    </source>
</evidence>
<comment type="caution">
    <text evidence="7">Lacks conserved residue(s) required for the propagation of feature annotation.</text>
</comment>
<feature type="transmembrane region" description="Helical" evidence="7">
    <location>
        <begin position="92"/>
        <end position="109"/>
    </location>
</feature>
<sequence length="361" mass="38877">MTEQTHTSQTTETIKAASEKVKDASEKAVEASQEAALEAKQAAKQAVEATADTAKEVAHETAVVLEQGTNRTLEFFGFTVDVNTLIANGIDLSIKVLLALIVFFVGKWIGKRLVNMAKRVMMRSRMDDTVATFVGNLLYGLMFVAVILAALNKLGINTNSFVAILGGAAVAIGVSLKDQLSNLAAGVMIVLFRPFGRGDTVEVGGYVGTVIDITLVNTRIRTADNHEVIIPNGDITTSASTNFSSLPTRRVPITVGIGYGADIKHAKEIMLTIATQHEAALQIPEPVVRVTALAESSVDLTLYVWAQNNDWFGLQCDLLEQIKYAFDEAGVEIPFPNRTVQIEGLEKVSALLDGKEKLDGK</sequence>
<proteinExistence type="inferred from homology"/>
<evidence type="ECO:0000256" key="4">
    <source>
        <dbReference type="ARBA" id="ARBA00022692"/>
    </source>
</evidence>
<keyword evidence="7" id="KW-0997">Cell inner membrane</keyword>
<comment type="similarity">
    <text evidence="2 7">Belongs to the MscS (TC 1.A.23) family.</text>
</comment>
<evidence type="ECO:0000256" key="3">
    <source>
        <dbReference type="ARBA" id="ARBA00022475"/>
    </source>
</evidence>
<dbReference type="PROSITE" id="PS01246">
    <property type="entry name" value="UPF0003"/>
    <property type="match status" value="1"/>
</dbReference>
<dbReference type="SUPFAM" id="SSF50182">
    <property type="entry name" value="Sm-like ribonucleoproteins"/>
    <property type="match status" value="1"/>
</dbReference>
<feature type="transmembrane region" description="Helical" evidence="7">
    <location>
        <begin position="130"/>
        <end position="150"/>
    </location>
</feature>
<feature type="region of interest" description="Disordered" evidence="8">
    <location>
        <begin position="1"/>
        <end position="21"/>
    </location>
</feature>
<evidence type="ECO:0000259" key="9">
    <source>
        <dbReference type="Pfam" id="PF00924"/>
    </source>
</evidence>
<dbReference type="InterPro" id="IPR010920">
    <property type="entry name" value="LSM_dom_sf"/>
</dbReference>
<feature type="domain" description="Mechanosensitive ion channel MscS C-terminal" evidence="10">
    <location>
        <begin position="253"/>
        <end position="333"/>
    </location>
</feature>
<keyword evidence="7" id="KW-0407">Ion channel</keyword>
<evidence type="ECO:0000256" key="5">
    <source>
        <dbReference type="ARBA" id="ARBA00022989"/>
    </source>
</evidence>
<dbReference type="InterPro" id="IPR023408">
    <property type="entry name" value="MscS_beta-dom_sf"/>
</dbReference>
<dbReference type="SUPFAM" id="SSF82689">
    <property type="entry name" value="Mechanosensitive channel protein MscS (YggB), C-terminal domain"/>
    <property type="match status" value="1"/>
</dbReference>
<dbReference type="InterPro" id="IPR049278">
    <property type="entry name" value="MS_channel_C"/>
</dbReference>
<keyword evidence="3" id="KW-1003">Cell membrane</keyword>
<evidence type="ECO:0000313" key="11">
    <source>
        <dbReference type="EMBL" id="STZ14836.1"/>
    </source>
</evidence>
<accession>A0A378R9U2</accession>
<dbReference type="InterPro" id="IPR011066">
    <property type="entry name" value="MscS_channel_C_sf"/>
</dbReference>
<comment type="function">
    <text evidence="7">Mechanosensitive channel that participates in the regulation of osmotic pressure changes within the cell, opening in response to stretch forces in the membrane lipid bilayer, without the need for other proteins. Contributes to normal resistance to hypoosmotic shock. Forms an ion channel of 1.0 nanosiemens conductance with a slight preference for anions.</text>
</comment>
<dbReference type="Gene3D" id="3.30.70.100">
    <property type="match status" value="1"/>
</dbReference>
<comment type="subunit">
    <text evidence="7">Homoheptamer.</text>
</comment>
<evidence type="ECO:0000256" key="2">
    <source>
        <dbReference type="ARBA" id="ARBA00008017"/>
    </source>
</evidence>
<dbReference type="Pfam" id="PF00924">
    <property type="entry name" value="MS_channel_2nd"/>
    <property type="match status" value="1"/>
</dbReference>
<evidence type="ECO:0000313" key="12">
    <source>
        <dbReference type="Proteomes" id="UP000255279"/>
    </source>
</evidence>
<dbReference type="Gene3D" id="2.30.30.60">
    <property type="match status" value="1"/>
</dbReference>
<keyword evidence="5 7" id="KW-1133">Transmembrane helix</keyword>
<keyword evidence="6 7" id="KW-0472">Membrane</keyword>
<comment type="subcellular location">
    <subcellularLocation>
        <location evidence="7">Cell inner membrane</location>
        <topology evidence="7">Multi-pass membrane protein</topology>
    </subcellularLocation>
    <subcellularLocation>
        <location evidence="1">Cell membrane</location>
        <topology evidence="1">Multi-pass membrane protein</topology>
    </subcellularLocation>
</comment>
<dbReference type="InterPro" id="IPR006686">
    <property type="entry name" value="MscS_channel_CS"/>
</dbReference>
<organism evidence="11 12">
    <name type="scientific">Moraxella caviae</name>
    <dbReference type="NCBI Taxonomy" id="34060"/>
    <lineage>
        <taxon>Bacteria</taxon>
        <taxon>Pseudomonadati</taxon>
        <taxon>Pseudomonadota</taxon>
        <taxon>Gammaproteobacteria</taxon>
        <taxon>Moraxellales</taxon>
        <taxon>Moraxellaceae</taxon>
        <taxon>Moraxella</taxon>
    </lineage>
</organism>
<evidence type="ECO:0000256" key="1">
    <source>
        <dbReference type="ARBA" id="ARBA00004651"/>
    </source>
</evidence>
<evidence type="ECO:0000256" key="6">
    <source>
        <dbReference type="ARBA" id="ARBA00023136"/>
    </source>
</evidence>
<dbReference type="Pfam" id="PF21082">
    <property type="entry name" value="MS_channel_3rd"/>
    <property type="match status" value="1"/>
</dbReference>
<evidence type="ECO:0000256" key="7">
    <source>
        <dbReference type="RuleBase" id="RU369025"/>
    </source>
</evidence>
<evidence type="ECO:0000259" key="10">
    <source>
        <dbReference type="Pfam" id="PF21082"/>
    </source>
</evidence>
<dbReference type="SUPFAM" id="SSF82861">
    <property type="entry name" value="Mechanosensitive channel protein MscS (YggB), transmembrane region"/>
    <property type="match status" value="1"/>
</dbReference>
<feature type="domain" description="Mechanosensitive ion channel MscS" evidence="9">
    <location>
        <begin position="180"/>
        <end position="244"/>
    </location>
</feature>
<keyword evidence="7" id="KW-0813">Transport</keyword>
<dbReference type="EMBL" id="UGQE01000004">
    <property type="protein sequence ID" value="STZ14836.1"/>
    <property type="molecule type" value="Genomic_DNA"/>
</dbReference>
<protein>
    <recommendedName>
        <fullName evidence="7">Small-conductance mechanosensitive channel</fullName>
    </recommendedName>
</protein>